<reference evidence="9" key="1">
    <citation type="submission" date="2020-09" db="EMBL/GenBank/DDBJ databases">
        <title>A novel bacterium of genus Paenibacillus, isolated from South China Sea.</title>
        <authorList>
            <person name="Huang H."/>
            <person name="Mo K."/>
            <person name="Hu Y."/>
        </authorList>
    </citation>
    <scope>NUCLEOTIDE SEQUENCE</scope>
    <source>
        <strain evidence="9">IB182493</strain>
    </source>
</reference>
<gene>
    <name evidence="9" type="ORF">IDH41_29320</name>
</gene>
<evidence type="ECO:0000256" key="5">
    <source>
        <dbReference type="ARBA" id="ARBA00023136"/>
    </source>
</evidence>
<dbReference type="InterPro" id="IPR003760">
    <property type="entry name" value="PnrA-like"/>
</dbReference>
<evidence type="ECO:0000256" key="4">
    <source>
        <dbReference type="ARBA" id="ARBA00022729"/>
    </source>
</evidence>
<evidence type="ECO:0000256" key="2">
    <source>
        <dbReference type="ARBA" id="ARBA00008610"/>
    </source>
</evidence>
<keyword evidence="3" id="KW-1003">Cell membrane</keyword>
<evidence type="ECO:0000256" key="1">
    <source>
        <dbReference type="ARBA" id="ARBA00004193"/>
    </source>
</evidence>
<dbReference type="RefSeq" id="WP_190867576.1">
    <property type="nucleotide sequence ID" value="NZ_JACXIY010000055.1"/>
</dbReference>
<protein>
    <submittedName>
        <fullName evidence="9">BMP family protein</fullName>
    </submittedName>
</protein>
<evidence type="ECO:0000256" key="6">
    <source>
        <dbReference type="ARBA" id="ARBA00023288"/>
    </source>
</evidence>
<accession>A0A927HAJ7</accession>
<dbReference type="PANTHER" id="PTHR34296">
    <property type="entry name" value="TRANSCRIPTIONAL ACTIVATOR PROTEIN MED"/>
    <property type="match status" value="1"/>
</dbReference>
<proteinExistence type="inferred from homology"/>
<keyword evidence="4 7" id="KW-0732">Signal</keyword>
<comment type="subcellular location">
    <subcellularLocation>
        <location evidence="1">Cell membrane</location>
        <topology evidence="1">Lipid-anchor</topology>
    </subcellularLocation>
</comment>
<dbReference type="SUPFAM" id="SSF53822">
    <property type="entry name" value="Periplasmic binding protein-like I"/>
    <property type="match status" value="1"/>
</dbReference>
<dbReference type="Pfam" id="PF02608">
    <property type="entry name" value="Bmp"/>
    <property type="match status" value="1"/>
</dbReference>
<comment type="caution">
    <text evidence="9">The sequence shown here is derived from an EMBL/GenBank/DDBJ whole genome shotgun (WGS) entry which is preliminary data.</text>
</comment>
<dbReference type="GO" id="GO:0005886">
    <property type="term" value="C:plasma membrane"/>
    <property type="evidence" value="ECO:0007669"/>
    <property type="project" value="UniProtKB-SubCell"/>
</dbReference>
<evidence type="ECO:0000256" key="3">
    <source>
        <dbReference type="ARBA" id="ARBA00022475"/>
    </source>
</evidence>
<dbReference type="CDD" id="cd06304">
    <property type="entry name" value="PBP1_BmpA_Med_PnrA-like"/>
    <property type="match status" value="1"/>
</dbReference>
<organism evidence="9 10">
    <name type="scientific">Paenibacillus arenilitoris</name>
    <dbReference type="NCBI Taxonomy" id="2772299"/>
    <lineage>
        <taxon>Bacteria</taxon>
        <taxon>Bacillati</taxon>
        <taxon>Bacillota</taxon>
        <taxon>Bacilli</taxon>
        <taxon>Bacillales</taxon>
        <taxon>Paenibacillaceae</taxon>
        <taxon>Paenibacillus</taxon>
    </lineage>
</organism>
<evidence type="ECO:0000313" key="10">
    <source>
        <dbReference type="Proteomes" id="UP000632125"/>
    </source>
</evidence>
<keyword evidence="6" id="KW-0449">Lipoprotein</keyword>
<dbReference type="InterPro" id="IPR050957">
    <property type="entry name" value="BMP_lipoprotein"/>
</dbReference>
<feature type="chain" id="PRO_5038953663" evidence="7">
    <location>
        <begin position="20"/>
        <end position="355"/>
    </location>
</feature>
<dbReference type="Gene3D" id="3.40.50.2300">
    <property type="match status" value="2"/>
</dbReference>
<evidence type="ECO:0000313" key="9">
    <source>
        <dbReference type="EMBL" id="MBD2872674.1"/>
    </source>
</evidence>
<dbReference type="AlphaFoldDB" id="A0A927HAJ7"/>
<feature type="domain" description="ABC transporter substrate-binding protein PnrA-like" evidence="8">
    <location>
        <begin position="54"/>
        <end position="344"/>
    </location>
</feature>
<comment type="similarity">
    <text evidence="2">Belongs to the BMP lipoprotein family.</text>
</comment>
<dbReference type="PANTHER" id="PTHR34296:SF2">
    <property type="entry name" value="ABC TRANSPORTER GUANOSINE-BINDING PROTEIN NUPN"/>
    <property type="match status" value="1"/>
</dbReference>
<keyword evidence="5" id="KW-0472">Membrane</keyword>
<name>A0A927HAJ7_9BACL</name>
<dbReference type="InterPro" id="IPR028082">
    <property type="entry name" value="Peripla_BP_I"/>
</dbReference>
<keyword evidence="10" id="KW-1185">Reference proteome</keyword>
<evidence type="ECO:0000256" key="7">
    <source>
        <dbReference type="SAM" id="SignalP"/>
    </source>
</evidence>
<evidence type="ECO:0000259" key="8">
    <source>
        <dbReference type="Pfam" id="PF02608"/>
    </source>
</evidence>
<feature type="signal peptide" evidence="7">
    <location>
        <begin position="1"/>
        <end position="19"/>
    </location>
</feature>
<sequence>MKKALALAVSLLLMVTVIAACGSNGSNGEGAANNGAANEGAATNNAGGEQAEAKKIALVLPEKIGVNKFFVLMDEGFKKAGEEFGAEVKTIESTDPAAFEQNLRATVAEDYDLIITATFQAVDALNKVAAENPDKPFAIIDTIVDLPNVRSVQFREHEAAYLMGALAGLSTKTNTVGAVVAMDAPLLKKYTYGFEQGLKSTNPEAEFLVNYVGSFTDPVKGKELALLQQSKGADFIAGMAAVGDNGVFEAAKEKGFYTSGQDTDRTGEDPEHIVLSQLKGTDTVAYETVKAFMEDNFEYGAAEYGLKEDGVGLTFVTRESESPLSPFIGQENVDKVKAIAEDIKSGKIVVELPAS</sequence>
<dbReference type="EMBL" id="JACXIY010000055">
    <property type="protein sequence ID" value="MBD2872674.1"/>
    <property type="molecule type" value="Genomic_DNA"/>
</dbReference>
<dbReference type="Proteomes" id="UP000632125">
    <property type="component" value="Unassembled WGS sequence"/>
</dbReference>
<dbReference type="PROSITE" id="PS51257">
    <property type="entry name" value="PROKAR_LIPOPROTEIN"/>
    <property type="match status" value="1"/>
</dbReference>